<feature type="domain" description="HAMP" evidence="8">
    <location>
        <begin position="162"/>
        <end position="217"/>
    </location>
</feature>
<dbReference type="GO" id="GO:0016301">
    <property type="term" value="F:kinase activity"/>
    <property type="evidence" value="ECO:0007669"/>
    <property type="project" value="UniProtKB-KW"/>
</dbReference>
<sequence>MFRSIRHGLFAALAGFTVLICVGYTGLALVISYVTEDMLVDRLLAREADGITVHFRQHGEVKPPDLTLIRVYRSVADLPPEVEGAVTAGFQRAEISTDTGPHYHLRTLDLRTPGGGQRLYLVADVGPLLVVAKLFQEVGGLLTTVALGLLALALLLAYLLSRRLVAPLQVLAQEVRAASVAAPGKAVRFSASGRRDEIGYLADRLGATIGDLHAALQRETDFTRDVGHELRTPLTVMQNALSRSGGAGAGAFAGGNAGVGAAAGASAAIGSADAEQLREGVSEMRATVDVLFALARAEHIAAETFDLRALSEERLLRLVEDEGWDTAGLVLALPERLPATGNRHLCGLLLDNCLRNAVFHGGAGCRLQLAFADGTLAIVNTVAPQQPASTHGFRHGQHLLLRIAAAMRWQIAFDAVEDGYRVTITPTI</sequence>
<evidence type="ECO:0000256" key="3">
    <source>
        <dbReference type="ARBA" id="ARBA00022553"/>
    </source>
</evidence>
<keyword evidence="10" id="KW-1185">Reference proteome</keyword>
<dbReference type="EC" id="2.7.13.3" evidence="2"/>
<dbReference type="EMBL" id="CP140152">
    <property type="protein sequence ID" value="WQH02280.1"/>
    <property type="molecule type" value="Genomic_DNA"/>
</dbReference>
<feature type="transmembrane region" description="Helical" evidence="7">
    <location>
        <begin position="9"/>
        <end position="34"/>
    </location>
</feature>
<dbReference type="PANTHER" id="PTHR45436">
    <property type="entry name" value="SENSOR HISTIDINE KINASE YKOH"/>
    <property type="match status" value="1"/>
</dbReference>
<dbReference type="SUPFAM" id="SSF47384">
    <property type="entry name" value="Homodimeric domain of signal transducing histidine kinase"/>
    <property type="match status" value="1"/>
</dbReference>
<keyword evidence="3" id="KW-0597">Phosphoprotein</keyword>
<evidence type="ECO:0000256" key="6">
    <source>
        <dbReference type="ARBA" id="ARBA00023012"/>
    </source>
</evidence>
<organism evidence="9 10">
    <name type="scientific">Duganella zoogloeoides</name>
    <dbReference type="NCBI Taxonomy" id="75659"/>
    <lineage>
        <taxon>Bacteria</taxon>
        <taxon>Pseudomonadati</taxon>
        <taxon>Pseudomonadota</taxon>
        <taxon>Betaproteobacteria</taxon>
        <taxon>Burkholderiales</taxon>
        <taxon>Oxalobacteraceae</taxon>
        <taxon>Telluria group</taxon>
        <taxon>Duganella</taxon>
    </lineage>
</organism>
<evidence type="ECO:0000256" key="5">
    <source>
        <dbReference type="ARBA" id="ARBA00022777"/>
    </source>
</evidence>
<evidence type="ECO:0000259" key="8">
    <source>
        <dbReference type="PROSITE" id="PS50885"/>
    </source>
</evidence>
<keyword evidence="6" id="KW-0902">Two-component regulatory system</keyword>
<dbReference type="RefSeq" id="WP_019919706.1">
    <property type="nucleotide sequence ID" value="NZ_CP140152.1"/>
</dbReference>
<evidence type="ECO:0000313" key="10">
    <source>
        <dbReference type="Proteomes" id="UP001326110"/>
    </source>
</evidence>
<evidence type="ECO:0000256" key="7">
    <source>
        <dbReference type="SAM" id="Phobius"/>
    </source>
</evidence>
<keyword evidence="7" id="KW-1133">Transmembrane helix</keyword>
<dbReference type="PROSITE" id="PS50885">
    <property type="entry name" value="HAMP"/>
    <property type="match status" value="1"/>
</dbReference>
<accession>A0ABZ0XRB0</accession>
<proteinExistence type="predicted"/>
<evidence type="ECO:0000256" key="1">
    <source>
        <dbReference type="ARBA" id="ARBA00000085"/>
    </source>
</evidence>
<feature type="transmembrane region" description="Helical" evidence="7">
    <location>
        <begin position="138"/>
        <end position="160"/>
    </location>
</feature>
<gene>
    <name evidence="9" type="ORF">SR858_14450</name>
</gene>
<name>A0ABZ0XRB0_9BURK</name>
<dbReference type="Proteomes" id="UP001326110">
    <property type="component" value="Chromosome"/>
</dbReference>
<evidence type="ECO:0000313" key="9">
    <source>
        <dbReference type="EMBL" id="WQH02280.1"/>
    </source>
</evidence>
<keyword evidence="7" id="KW-0812">Transmembrane</keyword>
<dbReference type="InterPro" id="IPR003660">
    <property type="entry name" value="HAMP_dom"/>
</dbReference>
<dbReference type="PANTHER" id="PTHR45436:SF5">
    <property type="entry name" value="SENSOR HISTIDINE KINASE TRCS"/>
    <property type="match status" value="1"/>
</dbReference>
<protein>
    <recommendedName>
        <fullName evidence="2">histidine kinase</fullName>
        <ecNumber evidence="2">2.7.13.3</ecNumber>
    </recommendedName>
</protein>
<evidence type="ECO:0000256" key="4">
    <source>
        <dbReference type="ARBA" id="ARBA00022679"/>
    </source>
</evidence>
<dbReference type="InterPro" id="IPR050428">
    <property type="entry name" value="TCS_sensor_his_kinase"/>
</dbReference>
<evidence type="ECO:0000256" key="2">
    <source>
        <dbReference type="ARBA" id="ARBA00012438"/>
    </source>
</evidence>
<dbReference type="CDD" id="cd00082">
    <property type="entry name" value="HisKA"/>
    <property type="match status" value="1"/>
</dbReference>
<dbReference type="InterPro" id="IPR036097">
    <property type="entry name" value="HisK_dim/P_sf"/>
</dbReference>
<keyword evidence="4" id="KW-0808">Transferase</keyword>
<reference evidence="9 10" key="1">
    <citation type="submission" date="2023-11" db="EMBL/GenBank/DDBJ databases">
        <title>MicrobeMod: A computational toolkit for identifying prokaryotic methylation and restriction-modification with nanopore sequencing.</title>
        <authorList>
            <person name="Crits-Christoph A."/>
            <person name="Kang S.C."/>
            <person name="Lee H."/>
            <person name="Ostrov N."/>
        </authorList>
    </citation>
    <scope>NUCLEOTIDE SEQUENCE [LARGE SCALE GENOMIC DNA]</scope>
    <source>
        <strain evidence="9 10">ATCC 25935</strain>
    </source>
</reference>
<dbReference type="InterPro" id="IPR003661">
    <property type="entry name" value="HisK_dim/P_dom"/>
</dbReference>
<comment type="catalytic activity">
    <reaction evidence="1">
        <text>ATP + protein L-histidine = ADP + protein N-phospho-L-histidine.</text>
        <dbReference type="EC" id="2.7.13.3"/>
    </reaction>
</comment>
<keyword evidence="5 9" id="KW-0418">Kinase</keyword>
<keyword evidence="7" id="KW-0472">Membrane</keyword>
<dbReference type="Gene3D" id="1.10.287.130">
    <property type="match status" value="1"/>
</dbReference>
<dbReference type="GeneID" id="43161631"/>